<keyword evidence="3" id="KW-1185">Reference proteome</keyword>
<evidence type="ECO:0000313" key="3">
    <source>
        <dbReference type="Proteomes" id="UP001642484"/>
    </source>
</evidence>
<dbReference type="EMBL" id="CAXAMN010000001">
    <property type="protein sequence ID" value="CAK8985269.1"/>
    <property type="molecule type" value="Genomic_DNA"/>
</dbReference>
<feature type="region of interest" description="Disordered" evidence="1">
    <location>
        <begin position="58"/>
        <end position="99"/>
    </location>
</feature>
<evidence type="ECO:0000256" key="1">
    <source>
        <dbReference type="SAM" id="MobiDB-lite"/>
    </source>
</evidence>
<protein>
    <submittedName>
        <fullName evidence="2">Uncharacterized protein</fullName>
    </submittedName>
</protein>
<name>A0ABP0H7N6_9DINO</name>
<comment type="caution">
    <text evidence="2">The sequence shown here is derived from an EMBL/GenBank/DDBJ whole genome shotgun (WGS) entry which is preliminary data.</text>
</comment>
<organism evidence="2 3">
    <name type="scientific">Durusdinium trenchii</name>
    <dbReference type="NCBI Taxonomy" id="1381693"/>
    <lineage>
        <taxon>Eukaryota</taxon>
        <taxon>Sar</taxon>
        <taxon>Alveolata</taxon>
        <taxon>Dinophyceae</taxon>
        <taxon>Suessiales</taxon>
        <taxon>Symbiodiniaceae</taxon>
        <taxon>Durusdinium</taxon>
    </lineage>
</organism>
<proteinExistence type="predicted"/>
<accession>A0ABP0H7N6</accession>
<dbReference type="Gene3D" id="1.10.287.1150">
    <property type="entry name" value="TPP helical domain"/>
    <property type="match status" value="1"/>
</dbReference>
<evidence type="ECO:0000313" key="2">
    <source>
        <dbReference type="EMBL" id="CAK8985269.1"/>
    </source>
</evidence>
<sequence length="99" mass="10808">MVCLATCSGARACSDWIDLQEERGGSQRFTAEASVRVFHLAAALRNRGHLAATLDPLRGKQSRQLSPKEPVHWRIGGKHGQKIPSIDVNRCLGPTPGEH</sequence>
<gene>
    <name evidence="2" type="ORF">CCMP2556_LOCUS64</name>
</gene>
<reference evidence="2 3" key="1">
    <citation type="submission" date="2024-02" db="EMBL/GenBank/DDBJ databases">
        <authorList>
            <person name="Chen Y."/>
            <person name="Shah S."/>
            <person name="Dougan E. K."/>
            <person name="Thang M."/>
            <person name="Chan C."/>
        </authorList>
    </citation>
    <scope>NUCLEOTIDE SEQUENCE [LARGE SCALE GENOMIC DNA]</scope>
</reference>
<dbReference type="Proteomes" id="UP001642484">
    <property type="component" value="Unassembled WGS sequence"/>
</dbReference>